<dbReference type="Gene3D" id="1.10.10.60">
    <property type="entry name" value="Homeodomain-like"/>
    <property type="match status" value="2"/>
</dbReference>
<dbReference type="AlphaFoldDB" id="A0A850LDW8"/>
<feature type="region of interest" description="Disordered" evidence="4">
    <location>
        <begin position="264"/>
        <end position="292"/>
    </location>
</feature>
<feature type="domain" description="HTH araC/xylS-type" evidence="6">
    <location>
        <begin position="304"/>
        <end position="405"/>
    </location>
</feature>
<keyword evidence="2" id="KW-0238">DNA-binding</keyword>
<dbReference type="SMART" id="SM00342">
    <property type="entry name" value="HTH_ARAC"/>
    <property type="match status" value="1"/>
</dbReference>
<keyword evidence="5" id="KW-1133">Transmembrane helix</keyword>
<dbReference type="PANTHER" id="PTHR43280">
    <property type="entry name" value="ARAC-FAMILY TRANSCRIPTIONAL REGULATOR"/>
    <property type="match status" value="1"/>
</dbReference>
<name>A0A850LDW8_9RHOB</name>
<dbReference type="PRINTS" id="PR00032">
    <property type="entry name" value="HTHARAC"/>
</dbReference>
<feature type="transmembrane region" description="Helical" evidence="5">
    <location>
        <begin position="152"/>
        <end position="179"/>
    </location>
</feature>
<organism evidence="7 8">
    <name type="scientific">Ruegeria pomeroyi</name>
    <dbReference type="NCBI Taxonomy" id="89184"/>
    <lineage>
        <taxon>Bacteria</taxon>
        <taxon>Pseudomonadati</taxon>
        <taxon>Pseudomonadota</taxon>
        <taxon>Alphaproteobacteria</taxon>
        <taxon>Rhodobacterales</taxon>
        <taxon>Roseobacteraceae</taxon>
        <taxon>Ruegeria</taxon>
    </lineage>
</organism>
<dbReference type="SUPFAM" id="SSF46689">
    <property type="entry name" value="Homeodomain-like"/>
    <property type="match status" value="1"/>
</dbReference>
<sequence length="409" mass="46222">MSPPDLAPDIATFEVALAMALLVLSLFCAHALCQPRKALVVRWPLVVFFALNAIGLLRYVMRGLDPGMEWPRTLLLLELANIPISLAQPALLWFYVCLLTGAGPLHLPRRALWHLLPALLAVGLVTVAAFQPQSTFDNLILPFAEMSWLERGLVLGFYLATVLFHLMGPVYSLLVIRQLMRYRIALKDLFASTERREMSWLRWLALMALAFWCVNIVDVLLEVLEIGLPPINPWLDLTVLAAAHFLLVWVLGLWGLRQKPGLLPPERPTPTAPTPLPTPKPMPPAPRKYGKSALSDSRMDRLADKIRLLMEVDHLYRDPNLTLWDLATRLGASTNHVSQALNEGVGQCFFDYVNEWRARDAATRLRGSEDTVLDVAFAVGFNSKSAFYKSFRRVFETTPTQYRQRHRRA</sequence>
<dbReference type="InterPro" id="IPR020449">
    <property type="entry name" value="Tscrpt_reg_AraC-type_HTH"/>
</dbReference>
<feature type="transmembrane region" description="Helical" evidence="5">
    <location>
        <begin position="111"/>
        <end position="132"/>
    </location>
</feature>
<dbReference type="InterPro" id="IPR009057">
    <property type="entry name" value="Homeodomain-like_sf"/>
</dbReference>
<dbReference type="GO" id="GO:0003700">
    <property type="term" value="F:DNA-binding transcription factor activity"/>
    <property type="evidence" value="ECO:0007669"/>
    <property type="project" value="InterPro"/>
</dbReference>
<dbReference type="InterPro" id="IPR018060">
    <property type="entry name" value="HTH_AraC"/>
</dbReference>
<feature type="transmembrane region" description="Helical" evidence="5">
    <location>
        <begin position="12"/>
        <end position="33"/>
    </location>
</feature>
<dbReference type="PROSITE" id="PS01124">
    <property type="entry name" value="HTH_ARAC_FAMILY_2"/>
    <property type="match status" value="1"/>
</dbReference>
<accession>A0A850LDW8</accession>
<keyword evidence="3" id="KW-0804">Transcription</keyword>
<gene>
    <name evidence="7" type="ORF">HW564_02680</name>
</gene>
<dbReference type="PANTHER" id="PTHR43280:SF2">
    <property type="entry name" value="HTH-TYPE TRANSCRIPTIONAL REGULATOR EXSA"/>
    <property type="match status" value="1"/>
</dbReference>
<dbReference type="EMBL" id="JABXIY010000008">
    <property type="protein sequence ID" value="NVK95812.1"/>
    <property type="molecule type" value="Genomic_DNA"/>
</dbReference>
<feature type="compositionally biased region" description="Pro residues" evidence="4">
    <location>
        <begin position="264"/>
        <end position="286"/>
    </location>
</feature>
<evidence type="ECO:0000256" key="1">
    <source>
        <dbReference type="ARBA" id="ARBA00023015"/>
    </source>
</evidence>
<evidence type="ECO:0000256" key="2">
    <source>
        <dbReference type="ARBA" id="ARBA00023125"/>
    </source>
</evidence>
<evidence type="ECO:0000256" key="3">
    <source>
        <dbReference type="ARBA" id="ARBA00023163"/>
    </source>
</evidence>
<feature type="transmembrane region" description="Helical" evidence="5">
    <location>
        <begin position="40"/>
        <end position="60"/>
    </location>
</feature>
<dbReference type="PROSITE" id="PS00041">
    <property type="entry name" value="HTH_ARAC_FAMILY_1"/>
    <property type="match status" value="1"/>
</dbReference>
<comment type="caution">
    <text evidence="7">The sequence shown here is derived from an EMBL/GenBank/DDBJ whole genome shotgun (WGS) entry which is preliminary data.</text>
</comment>
<dbReference type="Pfam" id="PF12833">
    <property type="entry name" value="HTH_18"/>
    <property type="match status" value="1"/>
</dbReference>
<proteinExistence type="predicted"/>
<protein>
    <submittedName>
        <fullName evidence="7">Helix-turn-helix transcriptional regulator</fullName>
    </submittedName>
</protein>
<evidence type="ECO:0000313" key="7">
    <source>
        <dbReference type="EMBL" id="NVK95812.1"/>
    </source>
</evidence>
<dbReference type="InterPro" id="IPR018062">
    <property type="entry name" value="HTH_AraC-typ_CS"/>
</dbReference>
<feature type="transmembrane region" description="Helical" evidence="5">
    <location>
        <begin position="237"/>
        <end position="256"/>
    </location>
</feature>
<feature type="transmembrane region" description="Helical" evidence="5">
    <location>
        <begin position="200"/>
        <end position="217"/>
    </location>
</feature>
<evidence type="ECO:0000259" key="6">
    <source>
        <dbReference type="PROSITE" id="PS01124"/>
    </source>
</evidence>
<dbReference type="GO" id="GO:0043565">
    <property type="term" value="F:sequence-specific DNA binding"/>
    <property type="evidence" value="ECO:0007669"/>
    <property type="project" value="InterPro"/>
</dbReference>
<dbReference type="RefSeq" id="WP_011047132.1">
    <property type="nucleotide sequence ID" value="NZ_CP076685.1"/>
</dbReference>
<evidence type="ECO:0000256" key="4">
    <source>
        <dbReference type="SAM" id="MobiDB-lite"/>
    </source>
</evidence>
<dbReference type="OMA" id="YMENERP"/>
<evidence type="ECO:0000256" key="5">
    <source>
        <dbReference type="SAM" id="Phobius"/>
    </source>
</evidence>
<keyword evidence="1" id="KW-0805">Transcription regulation</keyword>
<keyword evidence="5" id="KW-0812">Transmembrane</keyword>
<feature type="transmembrane region" description="Helical" evidence="5">
    <location>
        <begin position="80"/>
        <end position="99"/>
    </location>
</feature>
<keyword evidence="5" id="KW-0472">Membrane</keyword>
<reference evidence="7 8" key="1">
    <citation type="journal article" date="2020" name="Proc. Natl. Acad. Sci. U.S.A.">
        <title>Ecological drivers of bacterial community assembly in synthetic phycospheres.</title>
        <authorList>
            <person name="Fu H."/>
            <person name="Uchimiya M."/>
            <person name="Gore J."/>
            <person name="Moran M.A."/>
        </authorList>
    </citation>
    <scope>NUCLEOTIDE SEQUENCE [LARGE SCALE GENOMIC DNA]</scope>
    <source>
        <strain evidence="7">HF-Din03</strain>
    </source>
</reference>
<dbReference type="Proteomes" id="UP000565723">
    <property type="component" value="Unassembled WGS sequence"/>
</dbReference>
<evidence type="ECO:0000313" key="8">
    <source>
        <dbReference type="Proteomes" id="UP000565723"/>
    </source>
</evidence>